<evidence type="ECO:0000313" key="1">
    <source>
        <dbReference type="EMBL" id="KIJ34539.1"/>
    </source>
</evidence>
<organism evidence="1 2">
    <name type="scientific">Sphaerobolus stellatus (strain SS14)</name>
    <dbReference type="NCBI Taxonomy" id="990650"/>
    <lineage>
        <taxon>Eukaryota</taxon>
        <taxon>Fungi</taxon>
        <taxon>Dikarya</taxon>
        <taxon>Basidiomycota</taxon>
        <taxon>Agaricomycotina</taxon>
        <taxon>Agaricomycetes</taxon>
        <taxon>Phallomycetidae</taxon>
        <taxon>Geastrales</taxon>
        <taxon>Sphaerobolaceae</taxon>
        <taxon>Sphaerobolus</taxon>
    </lineage>
</organism>
<proteinExistence type="predicted"/>
<reference evidence="1 2" key="1">
    <citation type="submission" date="2014-06" db="EMBL/GenBank/DDBJ databases">
        <title>Evolutionary Origins and Diversification of the Mycorrhizal Mutualists.</title>
        <authorList>
            <consortium name="DOE Joint Genome Institute"/>
            <consortium name="Mycorrhizal Genomics Consortium"/>
            <person name="Kohler A."/>
            <person name="Kuo A."/>
            <person name="Nagy L.G."/>
            <person name="Floudas D."/>
            <person name="Copeland A."/>
            <person name="Barry K.W."/>
            <person name="Cichocki N."/>
            <person name="Veneault-Fourrey C."/>
            <person name="LaButti K."/>
            <person name="Lindquist E.A."/>
            <person name="Lipzen A."/>
            <person name="Lundell T."/>
            <person name="Morin E."/>
            <person name="Murat C."/>
            <person name="Riley R."/>
            <person name="Ohm R."/>
            <person name="Sun H."/>
            <person name="Tunlid A."/>
            <person name="Henrissat B."/>
            <person name="Grigoriev I.V."/>
            <person name="Hibbett D.S."/>
            <person name="Martin F."/>
        </authorList>
    </citation>
    <scope>NUCLEOTIDE SEQUENCE [LARGE SCALE GENOMIC DNA]</scope>
    <source>
        <strain evidence="1 2">SS14</strain>
    </source>
</reference>
<dbReference type="Proteomes" id="UP000054279">
    <property type="component" value="Unassembled WGS sequence"/>
</dbReference>
<dbReference type="HOGENOM" id="CLU_2016660_0_0_1"/>
<evidence type="ECO:0000313" key="2">
    <source>
        <dbReference type="Proteomes" id="UP000054279"/>
    </source>
</evidence>
<accession>A0A0C9UI64</accession>
<gene>
    <name evidence="1" type="ORF">M422DRAFT_51954</name>
</gene>
<dbReference type="EMBL" id="KN837198">
    <property type="protein sequence ID" value="KIJ34539.1"/>
    <property type="molecule type" value="Genomic_DNA"/>
</dbReference>
<dbReference type="AlphaFoldDB" id="A0A0C9UI64"/>
<keyword evidence="2" id="KW-1185">Reference proteome</keyword>
<name>A0A0C9UI64_SPHS4</name>
<sequence length="123" mass="14501">MGEDPDLKETVIISDISYILDRVDNLRNDQVVNTGDLIWRLQDMWRHNVQEHSLSDKGIRTYEEEEYDSVPRMSDWEIDILIFRGICGIARHIPRTRDGFGYYLFLKPITHISCSFHEMGTIK</sequence>
<protein>
    <submittedName>
        <fullName evidence="1">Uncharacterized protein</fullName>
    </submittedName>
</protein>